<name>A0AA38X8H4_9EURO</name>
<dbReference type="AlphaFoldDB" id="A0AA38X8H4"/>
<evidence type="ECO:0000259" key="7">
    <source>
        <dbReference type="SMART" id="SM00479"/>
    </source>
</evidence>
<evidence type="ECO:0000256" key="1">
    <source>
        <dbReference type="ARBA" id="ARBA00022552"/>
    </source>
</evidence>
<dbReference type="GO" id="GO:0000027">
    <property type="term" value="P:ribosomal large subunit assembly"/>
    <property type="evidence" value="ECO:0007669"/>
    <property type="project" value="TreeGrafter"/>
</dbReference>
<feature type="region of interest" description="Disordered" evidence="6">
    <location>
        <begin position="352"/>
        <end position="376"/>
    </location>
</feature>
<dbReference type="GO" id="GO:0006364">
    <property type="term" value="P:rRNA processing"/>
    <property type="evidence" value="ECO:0007669"/>
    <property type="project" value="UniProtKB-KW"/>
</dbReference>
<keyword evidence="3" id="KW-0378">Hydrolase</keyword>
<gene>
    <name evidence="8" type="ORF">H2200_007524</name>
</gene>
<dbReference type="PANTHER" id="PTHR12801:SF45">
    <property type="entry name" value="RNA EXONUCLEASE 4"/>
    <property type="match status" value="1"/>
</dbReference>
<evidence type="ECO:0000256" key="5">
    <source>
        <dbReference type="ARBA" id="ARBA00025599"/>
    </source>
</evidence>
<protein>
    <recommendedName>
        <fullName evidence="7">Exonuclease domain-containing protein</fullName>
    </recommendedName>
</protein>
<evidence type="ECO:0000256" key="6">
    <source>
        <dbReference type="SAM" id="MobiDB-lite"/>
    </source>
</evidence>
<dbReference type="InterPro" id="IPR013520">
    <property type="entry name" value="Ribonucl_H"/>
</dbReference>
<dbReference type="GO" id="GO:0003676">
    <property type="term" value="F:nucleic acid binding"/>
    <property type="evidence" value="ECO:0007669"/>
    <property type="project" value="InterPro"/>
</dbReference>
<evidence type="ECO:0000313" key="9">
    <source>
        <dbReference type="Proteomes" id="UP001172673"/>
    </source>
</evidence>
<evidence type="ECO:0000256" key="4">
    <source>
        <dbReference type="ARBA" id="ARBA00022839"/>
    </source>
</evidence>
<dbReference type="GO" id="GO:0004527">
    <property type="term" value="F:exonuclease activity"/>
    <property type="evidence" value="ECO:0007669"/>
    <property type="project" value="UniProtKB-KW"/>
</dbReference>
<sequence length="397" mass="44927">MSSHQQDTWFTGTIAETPDNLDELLSLCHSTDRLKAHRYDLQPDPHNRIEQKLRCSNCLVRMTRPAESEEVPTDRTRKVCFYHDGRVVACKWTCCNGEVKSLGCVRKHHHVLTPENDRTLQEYWRYYETPPFPVIIQPEPTFNKGKKKKPLKLSLANFNDCRKAVVLDCEMGVSSTKWPELIRFSVVDFFSGENLIDSLVFPDVHLRSLSTPWSGVTWDMMWKAVNAATCFFGRDAAREGLWKFVGPATIVIMHAGENDMNVLRCIHPRIIDTQMLEGGQVGLRNLCARMTGISIQNGAGHDSLEDTLATREIAYIFLKRHLEAKKLAATMTTPIFLPPSVPAKPKSWASLLGSTDSTPGAWAQQEDQWNSEEDQRAEMVDDGFDGEKIDFRGGSQA</sequence>
<dbReference type="PANTHER" id="PTHR12801">
    <property type="entry name" value="RNA EXONUCLEASE REXO1 / RECO3 FAMILY MEMBER-RELATED"/>
    <property type="match status" value="1"/>
</dbReference>
<feature type="domain" description="Exonuclease" evidence="7">
    <location>
        <begin position="163"/>
        <end position="323"/>
    </location>
</feature>
<evidence type="ECO:0000256" key="3">
    <source>
        <dbReference type="ARBA" id="ARBA00022801"/>
    </source>
</evidence>
<accession>A0AA38X8H4</accession>
<organism evidence="8 9">
    <name type="scientific">Cladophialophora chaetospira</name>
    <dbReference type="NCBI Taxonomy" id="386627"/>
    <lineage>
        <taxon>Eukaryota</taxon>
        <taxon>Fungi</taxon>
        <taxon>Dikarya</taxon>
        <taxon>Ascomycota</taxon>
        <taxon>Pezizomycotina</taxon>
        <taxon>Eurotiomycetes</taxon>
        <taxon>Chaetothyriomycetidae</taxon>
        <taxon>Chaetothyriales</taxon>
        <taxon>Herpotrichiellaceae</taxon>
        <taxon>Cladophialophora</taxon>
    </lineage>
</organism>
<dbReference type="SMART" id="SM00479">
    <property type="entry name" value="EXOIII"/>
    <property type="match status" value="1"/>
</dbReference>
<keyword evidence="4" id="KW-0269">Exonuclease</keyword>
<comment type="caution">
    <text evidence="8">The sequence shown here is derived from an EMBL/GenBank/DDBJ whole genome shotgun (WGS) entry which is preliminary data.</text>
</comment>
<evidence type="ECO:0000313" key="8">
    <source>
        <dbReference type="EMBL" id="KAJ9608536.1"/>
    </source>
</evidence>
<keyword evidence="1" id="KW-0698">rRNA processing</keyword>
<evidence type="ECO:0000256" key="2">
    <source>
        <dbReference type="ARBA" id="ARBA00022722"/>
    </source>
</evidence>
<dbReference type="CDD" id="cd06137">
    <property type="entry name" value="DEDDh_RNase"/>
    <property type="match status" value="1"/>
</dbReference>
<dbReference type="Gene3D" id="3.30.420.10">
    <property type="entry name" value="Ribonuclease H-like superfamily/Ribonuclease H"/>
    <property type="match status" value="1"/>
</dbReference>
<reference evidence="8" key="1">
    <citation type="submission" date="2022-10" db="EMBL/GenBank/DDBJ databases">
        <title>Culturing micro-colonial fungi from biological soil crusts in the Mojave desert and describing Neophaeococcomyces mojavensis, and introducing the new genera and species Taxawa tesnikishii.</title>
        <authorList>
            <person name="Kurbessoian T."/>
            <person name="Stajich J.E."/>
        </authorList>
    </citation>
    <scope>NUCLEOTIDE SEQUENCE</scope>
    <source>
        <strain evidence="8">TK_41</strain>
    </source>
</reference>
<proteinExistence type="predicted"/>
<dbReference type="InterPro" id="IPR047021">
    <property type="entry name" value="REXO1/3/4-like"/>
</dbReference>
<dbReference type="EMBL" id="JAPDRK010000010">
    <property type="protein sequence ID" value="KAJ9608536.1"/>
    <property type="molecule type" value="Genomic_DNA"/>
</dbReference>
<dbReference type="Proteomes" id="UP001172673">
    <property type="component" value="Unassembled WGS sequence"/>
</dbReference>
<dbReference type="InterPro" id="IPR012337">
    <property type="entry name" value="RNaseH-like_sf"/>
</dbReference>
<dbReference type="SUPFAM" id="SSF53098">
    <property type="entry name" value="Ribonuclease H-like"/>
    <property type="match status" value="1"/>
</dbReference>
<dbReference type="InterPro" id="IPR036397">
    <property type="entry name" value="RNaseH_sf"/>
</dbReference>
<keyword evidence="2" id="KW-0540">Nuclease</keyword>
<dbReference type="GO" id="GO:0005634">
    <property type="term" value="C:nucleus"/>
    <property type="evidence" value="ECO:0007669"/>
    <property type="project" value="TreeGrafter"/>
</dbReference>
<keyword evidence="9" id="KW-1185">Reference proteome</keyword>
<comment type="function">
    <text evidence="5">Exoribonuclease involved in ribosome biosynthesis. Involved in the processing of ITS1, the internal transcribed spacer localized between the 18S and 5.8S rRNAs.</text>
</comment>